<accession>A0A9X2E4X5</accession>
<dbReference type="PANTHER" id="PTHR31157:SF1">
    <property type="entry name" value="SCP DOMAIN-CONTAINING PROTEIN"/>
    <property type="match status" value="1"/>
</dbReference>
<dbReference type="Gene3D" id="3.40.33.10">
    <property type="entry name" value="CAP"/>
    <property type="match status" value="1"/>
</dbReference>
<evidence type="ECO:0000313" key="5">
    <source>
        <dbReference type="Proteomes" id="UP001139157"/>
    </source>
</evidence>
<dbReference type="InterPro" id="IPR014044">
    <property type="entry name" value="CAP_dom"/>
</dbReference>
<dbReference type="RefSeq" id="WP_251911862.1">
    <property type="nucleotide sequence ID" value="NZ_JAMRXG010000005.1"/>
</dbReference>
<protein>
    <submittedName>
        <fullName evidence="4">CAP domain-containing protein</fullName>
    </submittedName>
</protein>
<dbReference type="EMBL" id="JAMRXG010000005">
    <property type="protein sequence ID" value="MCM6774299.1"/>
    <property type="molecule type" value="Genomic_DNA"/>
</dbReference>
<feature type="chain" id="PRO_5040837409" evidence="2">
    <location>
        <begin position="44"/>
        <end position="320"/>
    </location>
</feature>
<dbReference type="InterPro" id="IPR035940">
    <property type="entry name" value="CAP_sf"/>
</dbReference>
<feature type="signal peptide" evidence="2">
    <location>
        <begin position="1"/>
        <end position="43"/>
    </location>
</feature>
<feature type="domain" description="SCP" evidence="3">
    <location>
        <begin position="193"/>
        <end position="311"/>
    </location>
</feature>
<sequence>MSAMSKIRKTWRGCTGRRSRAALGAVCVVAVVAGGVTAGSAVAEPDRAATGTVRSPNGRWPVNLRSGPSLKSAKVGRVRDGGRVTIVCTARGDRVEGRWGATDVWDKLDSGRWISDAFVDTGTNDPAAPDCSGGDPEPSKPEEPTGPDEPSKPDKPTKPDEPTKPDKPTIPEDPAKPTPGAGEGESAWEKQVLDLVNAERRKKGCQPMRMDDRLTRAARLHNQEMRDRRYFNHISPDRSHPYPEHRAKAQGYQGEVSENIGMGQTSPKEIMDGWMFSSGHRENMLNCSWKSAGVGALKGNSRRGSLLDTGPWWTMMFGAR</sequence>
<feature type="region of interest" description="Disordered" evidence="1">
    <location>
        <begin position="117"/>
        <end position="187"/>
    </location>
</feature>
<dbReference type="PANTHER" id="PTHR31157">
    <property type="entry name" value="SCP DOMAIN-CONTAINING PROTEIN"/>
    <property type="match status" value="1"/>
</dbReference>
<dbReference type="Pfam" id="PF00188">
    <property type="entry name" value="CAP"/>
    <property type="match status" value="1"/>
</dbReference>
<evidence type="ECO:0000256" key="2">
    <source>
        <dbReference type="SAM" id="SignalP"/>
    </source>
</evidence>
<dbReference type="SUPFAM" id="SSF55797">
    <property type="entry name" value="PR-1-like"/>
    <property type="match status" value="1"/>
</dbReference>
<evidence type="ECO:0000313" key="4">
    <source>
        <dbReference type="EMBL" id="MCM6774299.1"/>
    </source>
</evidence>
<dbReference type="CDD" id="cd05379">
    <property type="entry name" value="CAP_bacterial"/>
    <property type="match status" value="1"/>
</dbReference>
<reference evidence="4" key="1">
    <citation type="submission" date="2022-06" db="EMBL/GenBank/DDBJ databases">
        <title>Novel species in genus nocardia.</title>
        <authorList>
            <person name="Li F."/>
        </authorList>
    </citation>
    <scope>NUCLEOTIDE SEQUENCE</scope>
    <source>
        <strain evidence="4">CDC141</strain>
    </source>
</reference>
<evidence type="ECO:0000256" key="1">
    <source>
        <dbReference type="SAM" id="MobiDB-lite"/>
    </source>
</evidence>
<comment type="caution">
    <text evidence="4">The sequence shown here is derived from an EMBL/GenBank/DDBJ whole genome shotgun (WGS) entry which is preliminary data.</text>
</comment>
<keyword evidence="5" id="KW-1185">Reference proteome</keyword>
<proteinExistence type="predicted"/>
<dbReference type="AlphaFoldDB" id="A0A9X2E4X5"/>
<dbReference type="Proteomes" id="UP001139157">
    <property type="component" value="Unassembled WGS sequence"/>
</dbReference>
<gene>
    <name evidence="4" type="ORF">NDR86_12520</name>
</gene>
<evidence type="ECO:0000259" key="3">
    <source>
        <dbReference type="Pfam" id="PF00188"/>
    </source>
</evidence>
<feature type="compositionally biased region" description="Basic and acidic residues" evidence="1">
    <location>
        <begin position="137"/>
        <end position="175"/>
    </location>
</feature>
<name>A0A9X2E4X5_9NOCA</name>
<organism evidence="4 5">
    <name type="scientific">Nocardia pulmonis</name>
    <dbReference type="NCBI Taxonomy" id="2951408"/>
    <lineage>
        <taxon>Bacteria</taxon>
        <taxon>Bacillati</taxon>
        <taxon>Actinomycetota</taxon>
        <taxon>Actinomycetes</taxon>
        <taxon>Mycobacteriales</taxon>
        <taxon>Nocardiaceae</taxon>
        <taxon>Nocardia</taxon>
    </lineage>
</organism>
<keyword evidence="2" id="KW-0732">Signal</keyword>